<dbReference type="NCBIfam" id="TIGR00652">
    <property type="entry name" value="DapF"/>
    <property type="match status" value="1"/>
</dbReference>
<dbReference type="Gene3D" id="3.10.310.10">
    <property type="entry name" value="Diaminopimelate Epimerase, Chain A, domain 1"/>
    <property type="match status" value="2"/>
</dbReference>
<gene>
    <name evidence="3" type="ORF">FANTH_1184</name>
</gene>
<evidence type="ECO:0000256" key="2">
    <source>
        <dbReference type="ARBA" id="ARBA00023235"/>
    </source>
</evidence>
<dbReference type="GO" id="GO:0009089">
    <property type="term" value="P:lysine biosynthetic process via diaminopimelate"/>
    <property type="evidence" value="ECO:0007669"/>
    <property type="project" value="InterPro"/>
</dbReference>
<dbReference type="EMBL" id="JABEVY010000028">
    <property type="protein sequence ID" value="KAF5254002.1"/>
    <property type="molecule type" value="Genomic_DNA"/>
</dbReference>
<evidence type="ECO:0000313" key="4">
    <source>
        <dbReference type="Proteomes" id="UP000573603"/>
    </source>
</evidence>
<proteinExistence type="inferred from homology"/>
<keyword evidence="2" id="KW-0413">Isomerase</keyword>
<dbReference type="InterPro" id="IPR001653">
    <property type="entry name" value="DAP_epimerase_DapF"/>
</dbReference>
<comment type="similarity">
    <text evidence="1">Belongs to the diaminopimelate epimerase family.</text>
</comment>
<keyword evidence="4" id="KW-1185">Reference proteome</keyword>
<accession>A0A8H5EBN1</accession>
<dbReference type="PANTHER" id="PTHR31689">
    <property type="entry name" value="DIAMINOPIMELATE EPIMERASE, CHLOROPLASTIC"/>
    <property type="match status" value="1"/>
</dbReference>
<dbReference type="AlphaFoldDB" id="A0A8H5EBN1"/>
<organism evidence="3 4">
    <name type="scientific">Fusarium anthophilum</name>
    <dbReference type="NCBI Taxonomy" id="48485"/>
    <lineage>
        <taxon>Eukaryota</taxon>
        <taxon>Fungi</taxon>
        <taxon>Dikarya</taxon>
        <taxon>Ascomycota</taxon>
        <taxon>Pezizomycotina</taxon>
        <taxon>Sordariomycetes</taxon>
        <taxon>Hypocreomycetidae</taxon>
        <taxon>Hypocreales</taxon>
        <taxon>Nectriaceae</taxon>
        <taxon>Fusarium</taxon>
        <taxon>Fusarium fujikuroi species complex</taxon>
    </lineage>
</organism>
<sequence>MSTIKFEKMHANGDDFVIVDLRDQEITIDSDTARRLGDRNRGIGFNQLVVLSDCEDAAAFLVFWNADGSLLNACGSATRGVAWKLMRETGSSTTTLRTIRGLLRCHKVSDNVIAVSMGSPLIGWREIPTIREVDTLGLPLPGDPAACSMGNPHCTFFVDDLAAVDVMARGSAIEKHSLFPEKTNVHFVQVLTPSHIRLRIWERGGGIPLGSGSCSCGAVVNGIRRGLLGGKVKVECDGGTVIVSWDGIGDVFLEGPVEFSFRGIWID</sequence>
<dbReference type="PANTHER" id="PTHR31689:SF0">
    <property type="entry name" value="DIAMINOPIMELATE EPIMERASE"/>
    <property type="match status" value="1"/>
</dbReference>
<dbReference type="Proteomes" id="UP000573603">
    <property type="component" value="Unassembled WGS sequence"/>
</dbReference>
<dbReference type="GO" id="GO:0008837">
    <property type="term" value="F:diaminopimelate epimerase activity"/>
    <property type="evidence" value="ECO:0007669"/>
    <property type="project" value="InterPro"/>
</dbReference>
<reference evidence="3 4" key="1">
    <citation type="journal article" date="2020" name="BMC Genomics">
        <title>Correction to: Identification and distribution of gene clusters required for synthesis of sphingolipid metabolism inhibitors in diverse species of the filamentous fungus Fusarium.</title>
        <authorList>
            <person name="Kim H.S."/>
            <person name="Lohmar J.M."/>
            <person name="Busman M."/>
            <person name="Brown D.W."/>
            <person name="Naumann T.A."/>
            <person name="Divon H.H."/>
            <person name="Lysoe E."/>
            <person name="Uhlig S."/>
            <person name="Proctor R.H."/>
        </authorList>
    </citation>
    <scope>NUCLEOTIDE SEQUENCE [LARGE SCALE GENOMIC DNA]</scope>
    <source>
        <strain evidence="3 4">NRRL 25214</strain>
    </source>
</reference>
<evidence type="ECO:0000256" key="1">
    <source>
        <dbReference type="ARBA" id="ARBA00010219"/>
    </source>
</evidence>
<dbReference type="SUPFAM" id="SSF54506">
    <property type="entry name" value="Diaminopimelate epimerase-like"/>
    <property type="match status" value="2"/>
</dbReference>
<protein>
    <recommendedName>
        <fullName evidence="5">Diaminopimelate epimerase</fullName>
    </recommendedName>
</protein>
<evidence type="ECO:0008006" key="5">
    <source>
        <dbReference type="Google" id="ProtNLM"/>
    </source>
</evidence>
<evidence type="ECO:0000313" key="3">
    <source>
        <dbReference type="EMBL" id="KAF5254002.1"/>
    </source>
</evidence>
<dbReference type="HAMAP" id="MF_00197">
    <property type="entry name" value="DAP_epimerase"/>
    <property type="match status" value="1"/>
</dbReference>
<comment type="caution">
    <text evidence="3">The sequence shown here is derived from an EMBL/GenBank/DDBJ whole genome shotgun (WGS) entry which is preliminary data.</text>
</comment>
<dbReference type="Pfam" id="PF01678">
    <property type="entry name" value="DAP_epimerase"/>
    <property type="match status" value="2"/>
</dbReference>
<name>A0A8H5EBN1_9HYPO</name>
<dbReference type="GO" id="GO:0005829">
    <property type="term" value="C:cytosol"/>
    <property type="evidence" value="ECO:0007669"/>
    <property type="project" value="TreeGrafter"/>
</dbReference>